<sequence length="194" mass="22351">MPPVTRAQASNDILNRFSKEELLNYLEQAKRVEVQLIPIVRIGEQLRPINEANRFLERHNTIGKLIKVMDKYDKVRCNGRAGIDKLIGEVARLVEKRTLTKEKKVTKQVLKRLDSAMEEDSKPWKSCGECGEEYAVTGMNTPRVLKCGHTMCLQCCKRNLLKKYGVRCPVDDEYTIVKNKLKEKLPKNYAVLDM</sequence>
<dbReference type="AlphaFoldDB" id="G0MMZ8"/>
<dbReference type="PANTHER" id="PTHR47156">
    <property type="entry name" value="PROTEIN CBG20824"/>
    <property type="match status" value="1"/>
</dbReference>
<dbReference type="SMART" id="SM00184">
    <property type="entry name" value="RING"/>
    <property type="match status" value="1"/>
</dbReference>
<dbReference type="SUPFAM" id="SSF57850">
    <property type="entry name" value="RING/U-box"/>
    <property type="match status" value="1"/>
</dbReference>
<keyword evidence="1 3" id="KW-0863">Zinc-finger</keyword>
<accession>G0MMZ8</accession>
<dbReference type="eggNOG" id="KOG4185">
    <property type="taxonomic scope" value="Eukaryota"/>
</dbReference>
<evidence type="ECO:0000256" key="3">
    <source>
        <dbReference type="PROSITE-ProRule" id="PRU00175"/>
    </source>
</evidence>
<dbReference type="InterPro" id="IPR052667">
    <property type="entry name" value="E3_ubiquitin-ligase_RING"/>
</dbReference>
<feature type="domain" description="RING-type" evidence="4">
    <location>
        <begin position="127"/>
        <end position="172"/>
    </location>
</feature>
<dbReference type="Proteomes" id="UP000008068">
    <property type="component" value="Unassembled WGS sequence"/>
</dbReference>
<name>G0MMZ8_CAEBE</name>
<keyword evidence="1 3" id="KW-0479">Metal-binding</keyword>
<protein>
    <recommendedName>
        <fullName evidence="4">RING-type domain-containing protein</fullName>
    </recommendedName>
</protein>
<evidence type="ECO:0000256" key="1">
    <source>
        <dbReference type="ARBA" id="ARBA00022771"/>
    </source>
</evidence>
<keyword evidence="2" id="KW-0862">Zinc</keyword>
<dbReference type="EMBL" id="GL379803">
    <property type="protein sequence ID" value="EGT38265.1"/>
    <property type="molecule type" value="Genomic_DNA"/>
</dbReference>
<organism evidence="6">
    <name type="scientific">Caenorhabditis brenneri</name>
    <name type="common">Nematode worm</name>
    <dbReference type="NCBI Taxonomy" id="135651"/>
    <lineage>
        <taxon>Eukaryota</taxon>
        <taxon>Metazoa</taxon>
        <taxon>Ecdysozoa</taxon>
        <taxon>Nematoda</taxon>
        <taxon>Chromadorea</taxon>
        <taxon>Rhabditida</taxon>
        <taxon>Rhabditina</taxon>
        <taxon>Rhabditomorpha</taxon>
        <taxon>Rhabditoidea</taxon>
        <taxon>Rhabditidae</taxon>
        <taxon>Peloderinae</taxon>
        <taxon>Caenorhabditis</taxon>
    </lineage>
</organism>
<dbReference type="STRING" id="135651.G0MMZ8"/>
<dbReference type="HOGENOM" id="CLU_093265_0_0_1"/>
<dbReference type="InterPro" id="IPR013083">
    <property type="entry name" value="Znf_RING/FYVE/PHD"/>
</dbReference>
<evidence type="ECO:0000313" key="5">
    <source>
        <dbReference type="EMBL" id="EGT38265.1"/>
    </source>
</evidence>
<dbReference type="Gene3D" id="3.30.40.10">
    <property type="entry name" value="Zinc/RING finger domain, C3HC4 (zinc finger)"/>
    <property type="match status" value="1"/>
</dbReference>
<dbReference type="PANTHER" id="PTHR47156:SF10">
    <property type="entry name" value="E3 UBIQUITIN-PROTEIN LIGASE TRIM-21-RELATED"/>
    <property type="match status" value="1"/>
</dbReference>
<gene>
    <name evidence="5" type="ORF">CAEBREN_10954</name>
</gene>
<keyword evidence="6" id="KW-1185">Reference proteome</keyword>
<proteinExistence type="predicted"/>
<dbReference type="GO" id="GO:0008270">
    <property type="term" value="F:zinc ion binding"/>
    <property type="evidence" value="ECO:0007669"/>
    <property type="project" value="UniProtKB-KW"/>
</dbReference>
<dbReference type="InParanoid" id="G0MMZ8"/>
<dbReference type="InterPro" id="IPR001841">
    <property type="entry name" value="Znf_RING"/>
</dbReference>
<reference evidence="6" key="1">
    <citation type="submission" date="2011-07" db="EMBL/GenBank/DDBJ databases">
        <authorList>
            <consortium name="Caenorhabditis brenneri Sequencing and Analysis Consortium"/>
            <person name="Wilson R.K."/>
        </authorList>
    </citation>
    <scope>NUCLEOTIDE SEQUENCE [LARGE SCALE GENOMIC DNA]</scope>
    <source>
        <strain evidence="6">PB2801</strain>
    </source>
</reference>
<dbReference type="OrthoDB" id="294186at2759"/>
<evidence type="ECO:0000256" key="2">
    <source>
        <dbReference type="ARBA" id="ARBA00022833"/>
    </source>
</evidence>
<evidence type="ECO:0000259" key="4">
    <source>
        <dbReference type="PROSITE" id="PS50089"/>
    </source>
</evidence>
<evidence type="ECO:0000313" key="6">
    <source>
        <dbReference type="Proteomes" id="UP000008068"/>
    </source>
</evidence>
<dbReference type="PROSITE" id="PS50089">
    <property type="entry name" value="ZF_RING_2"/>
    <property type="match status" value="1"/>
</dbReference>